<name>A0ABR9DI33_9GAMM</name>
<feature type="domain" description="DUF7673" evidence="1">
    <location>
        <begin position="32"/>
        <end position="112"/>
    </location>
</feature>
<evidence type="ECO:0000259" key="1">
    <source>
        <dbReference type="Pfam" id="PF24720"/>
    </source>
</evidence>
<dbReference type="InterPro" id="IPR056090">
    <property type="entry name" value="DUF7673"/>
</dbReference>
<evidence type="ECO:0000313" key="2">
    <source>
        <dbReference type="EMBL" id="MBD9362772.1"/>
    </source>
</evidence>
<reference evidence="2 3" key="1">
    <citation type="submission" date="2020-09" db="EMBL/GenBank/DDBJ databases">
        <title>Methylomonas albis sp. nov. and Methylomonas fluvii sp. nov.: Two cold-adapted methanotrophs from the River Elbe and an amended description of Methylovulum psychrotolerans strain Eb1.</title>
        <authorList>
            <person name="Bussmann I.K."/>
            <person name="Klings K.-W."/>
            <person name="Warnstedt J."/>
            <person name="Hoppert M."/>
            <person name="Saborowski A."/>
            <person name="Horn F."/>
            <person name="Liebner S."/>
        </authorList>
    </citation>
    <scope>NUCLEOTIDE SEQUENCE [LARGE SCALE GENOMIC DNA]</scope>
    <source>
        <strain evidence="2 3">EbB</strain>
    </source>
</reference>
<dbReference type="Proteomes" id="UP000641152">
    <property type="component" value="Unassembled WGS sequence"/>
</dbReference>
<keyword evidence="3" id="KW-1185">Reference proteome</keyword>
<organism evidence="2 3">
    <name type="scientific">Methylomonas fluvii</name>
    <dbReference type="NCBI Taxonomy" id="1854564"/>
    <lineage>
        <taxon>Bacteria</taxon>
        <taxon>Pseudomonadati</taxon>
        <taxon>Pseudomonadota</taxon>
        <taxon>Gammaproteobacteria</taxon>
        <taxon>Methylococcales</taxon>
        <taxon>Methylococcaceae</taxon>
        <taxon>Methylomonas</taxon>
    </lineage>
</organism>
<dbReference type="Pfam" id="PF24720">
    <property type="entry name" value="DUF7673"/>
    <property type="match status" value="1"/>
</dbReference>
<comment type="caution">
    <text evidence="2">The sequence shown here is derived from an EMBL/GenBank/DDBJ whole genome shotgun (WGS) entry which is preliminary data.</text>
</comment>
<sequence>MNTQPNHAVNDFFRQIAELDAERQAVTATGLPALIRLSAVADRDTGQAGTVRRFLLGLYNGYRFPFNLVTLRGLDKDLFDDCMAVLALDARATAKEIHHYLDNGDTCFQRWAQGGAQ</sequence>
<protein>
    <recommendedName>
        <fullName evidence="1">DUF7673 domain-containing protein</fullName>
    </recommendedName>
</protein>
<gene>
    <name evidence="2" type="ORF">EBB_20125</name>
</gene>
<evidence type="ECO:0000313" key="3">
    <source>
        <dbReference type="Proteomes" id="UP000641152"/>
    </source>
</evidence>
<dbReference type="EMBL" id="JACXST010000003">
    <property type="protein sequence ID" value="MBD9362772.1"/>
    <property type="molecule type" value="Genomic_DNA"/>
</dbReference>
<accession>A0ABR9DI33</accession>
<proteinExistence type="predicted"/>